<reference evidence="1 2" key="1">
    <citation type="journal article" date="2018" name="Sci. Rep.">
        <title>Genomic signatures of local adaptation to the degree of environmental predictability in rotifers.</title>
        <authorList>
            <person name="Franch-Gras L."/>
            <person name="Hahn C."/>
            <person name="Garcia-Roger E.M."/>
            <person name="Carmona M.J."/>
            <person name="Serra M."/>
            <person name="Gomez A."/>
        </authorList>
    </citation>
    <scope>NUCLEOTIDE SEQUENCE [LARGE SCALE GENOMIC DNA]</scope>
    <source>
        <strain evidence="1">HYR1</strain>
    </source>
</reference>
<accession>A0A3M7P0V3</accession>
<sequence length="180" mass="20520">MVSKLPLHSLYGLGNCCVEILCKTKFDINPGAMSTPCPRKAIAKKRVIVPCPVVLVTWLKIIQTTDKHLLIRITLGKSVRLYLSKTSETYCKPPSVTKELALHTVTAGNGNESLSATFIVVTTSYLKKFIMFLNPFEKRNKIIHIIRTVMYLVRNMFGKPCMDISKKRLKFKWNQYPTKK</sequence>
<name>A0A3M7P0V3_BRAPC</name>
<protein>
    <submittedName>
        <fullName evidence="1">Uncharacterized protein</fullName>
    </submittedName>
</protein>
<keyword evidence="2" id="KW-1185">Reference proteome</keyword>
<dbReference type="Proteomes" id="UP000276133">
    <property type="component" value="Unassembled WGS sequence"/>
</dbReference>
<evidence type="ECO:0000313" key="2">
    <source>
        <dbReference type="Proteomes" id="UP000276133"/>
    </source>
</evidence>
<dbReference type="AlphaFoldDB" id="A0A3M7P0V3"/>
<gene>
    <name evidence="1" type="ORF">BpHYR1_001119</name>
</gene>
<proteinExistence type="predicted"/>
<dbReference type="EMBL" id="REGN01014288">
    <property type="protein sequence ID" value="RMZ92816.1"/>
    <property type="molecule type" value="Genomic_DNA"/>
</dbReference>
<evidence type="ECO:0000313" key="1">
    <source>
        <dbReference type="EMBL" id="RMZ92816.1"/>
    </source>
</evidence>
<comment type="caution">
    <text evidence="1">The sequence shown here is derived from an EMBL/GenBank/DDBJ whole genome shotgun (WGS) entry which is preliminary data.</text>
</comment>
<organism evidence="1 2">
    <name type="scientific">Brachionus plicatilis</name>
    <name type="common">Marine rotifer</name>
    <name type="synonym">Brachionus muelleri</name>
    <dbReference type="NCBI Taxonomy" id="10195"/>
    <lineage>
        <taxon>Eukaryota</taxon>
        <taxon>Metazoa</taxon>
        <taxon>Spiralia</taxon>
        <taxon>Gnathifera</taxon>
        <taxon>Rotifera</taxon>
        <taxon>Eurotatoria</taxon>
        <taxon>Monogononta</taxon>
        <taxon>Pseudotrocha</taxon>
        <taxon>Ploima</taxon>
        <taxon>Brachionidae</taxon>
        <taxon>Brachionus</taxon>
    </lineage>
</organism>